<dbReference type="Gene3D" id="3.60.110.10">
    <property type="entry name" value="Carbon-nitrogen hydrolase"/>
    <property type="match status" value="1"/>
</dbReference>
<gene>
    <name evidence="3" type="ORF">D5S19_30145</name>
</gene>
<comment type="caution">
    <text evidence="3">The sequence shown here is derived from an EMBL/GenBank/DDBJ whole genome shotgun (WGS) entry which is preliminary data.</text>
</comment>
<dbReference type="GO" id="GO:0016811">
    <property type="term" value="F:hydrolase activity, acting on carbon-nitrogen (but not peptide) bonds, in linear amides"/>
    <property type="evidence" value="ECO:0007669"/>
    <property type="project" value="UniProtKB-ARBA"/>
</dbReference>
<organism evidence="3 4">
    <name type="scientific">Amycolatopsis panacis</name>
    <dbReference type="NCBI Taxonomy" id="2340917"/>
    <lineage>
        <taxon>Bacteria</taxon>
        <taxon>Bacillati</taxon>
        <taxon>Actinomycetota</taxon>
        <taxon>Actinomycetes</taxon>
        <taxon>Pseudonocardiales</taxon>
        <taxon>Pseudonocardiaceae</taxon>
        <taxon>Amycolatopsis</taxon>
    </lineage>
</organism>
<keyword evidence="4" id="KW-1185">Reference proteome</keyword>
<accession>A0A419HL55</accession>
<dbReference type="AlphaFoldDB" id="A0A419HL55"/>
<feature type="domain" description="CN hydrolase" evidence="2">
    <location>
        <begin position="8"/>
        <end position="244"/>
    </location>
</feature>
<evidence type="ECO:0000313" key="4">
    <source>
        <dbReference type="Proteomes" id="UP000285112"/>
    </source>
</evidence>
<name>A0A419HL55_9PSEU</name>
<dbReference type="EMBL" id="QZFV01000143">
    <property type="protein sequence ID" value="RJQ76726.1"/>
    <property type="molecule type" value="Genomic_DNA"/>
</dbReference>
<dbReference type="PROSITE" id="PS50263">
    <property type="entry name" value="CN_HYDROLASE"/>
    <property type="match status" value="1"/>
</dbReference>
<dbReference type="Pfam" id="PF00795">
    <property type="entry name" value="CN_hydrolase"/>
    <property type="match status" value="1"/>
</dbReference>
<dbReference type="InterPro" id="IPR050345">
    <property type="entry name" value="Aliph_Amidase/BUP"/>
</dbReference>
<dbReference type="PANTHER" id="PTHR43674">
    <property type="entry name" value="NITRILASE C965.09-RELATED"/>
    <property type="match status" value="1"/>
</dbReference>
<sequence length="285" mass="30545">MNRTHGTARIAVAQLPPAGPAPDADLAAVIEAIGQAGNADLVVFPECALSGYLYDSRAAVAQAAIRLGDPRIDRLVQACRAASVHAVVGFLESDGDELYNCAATLGPEGVLGTYRKQHLPYMGADRFVSPGRGDTPRVVETPFGKVGVMICFDLRFPESARVLALEGADVIAMPTAWPLKATFLAEHVTRVRALENLVYLAVSDRTGHENGTEYLGHSQIVAPSGEVLVNAGADEGVFGTDVDLVQARTKDLVFVPGEYELRIFAERKPSRYTAITEEDPSRVRT</sequence>
<reference evidence="3 4" key="1">
    <citation type="submission" date="2018-09" db="EMBL/GenBank/DDBJ databases">
        <title>YIM PH 21725 draft genome.</title>
        <authorList>
            <person name="Miao C."/>
        </authorList>
    </citation>
    <scope>NUCLEOTIDE SEQUENCE [LARGE SCALE GENOMIC DNA]</scope>
    <source>
        <strain evidence="4">YIM PH21725</strain>
    </source>
</reference>
<dbReference type="SUPFAM" id="SSF56317">
    <property type="entry name" value="Carbon-nitrogen hydrolase"/>
    <property type="match status" value="1"/>
</dbReference>
<dbReference type="PANTHER" id="PTHR43674:SF2">
    <property type="entry name" value="BETA-UREIDOPROPIONASE"/>
    <property type="match status" value="1"/>
</dbReference>
<evidence type="ECO:0000256" key="1">
    <source>
        <dbReference type="ARBA" id="ARBA00022801"/>
    </source>
</evidence>
<evidence type="ECO:0000313" key="3">
    <source>
        <dbReference type="EMBL" id="RJQ76726.1"/>
    </source>
</evidence>
<protein>
    <submittedName>
        <fullName evidence="3">Carbon-nitrogen hydrolase family protein</fullName>
    </submittedName>
</protein>
<evidence type="ECO:0000259" key="2">
    <source>
        <dbReference type="PROSITE" id="PS50263"/>
    </source>
</evidence>
<keyword evidence="1 3" id="KW-0378">Hydrolase</keyword>
<dbReference type="InterPro" id="IPR036526">
    <property type="entry name" value="C-N_Hydrolase_sf"/>
</dbReference>
<dbReference type="Proteomes" id="UP000285112">
    <property type="component" value="Unassembled WGS sequence"/>
</dbReference>
<dbReference type="OrthoDB" id="4008466at2"/>
<dbReference type="InterPro" id="IPR003010">
    <property type="entry name" value="C-N_Hydrolase"/>
</dbReference>
<proteinExistence type="predicted"/>
<dbReference type="CDD" id="cd07197">
    <property type="entry name" value="nitrilase"/>
    <property type="match status" value="1"/>
</dbReference>